<dbReference type="CDD" id="cd17991">
    <property type="entry name" value="DEXHc_TRCF"/>
    <property type="match status" value="1"/>
</dbReference>
<comment type="caution">
    <text evidence="16">The sequence shown here is derived from an EMBL/GenBank/DDBJ whole genome shotgun (WGS) entry which is preliminary data.</text>
</comment>
<sequence>MSFIKSLPRIKRQQDQLSWGQLHGAALPYAIAELVQAEPAVYLLVVPDTPSALRLEQELAVFLNHSACQVLTLPDWETLPYDVFSPHQDIISQRLQTLYQLPRLQHGLVIVPVSTLLLKISHRQYLEQASFLIKQGQQVDLTALKLQLTAVGYRAVDQVMEHGEFSARGSLLDLFPMGCTEPFRIDFFDNEVDGIRTFDPDNQRSLAQVSAIELLPAHEFPTDKAAIERFRLGYRERFAARNEKESLYQQVTQGILPAGIEYYLPLFAEQTASLFSYLPQGCIALSYGDIEHSANQFWHELKRRYHDRAIDTLRPILQPHELYLQTDELFSELNNFSRLKLSRATLPAKAGQANAPVAELPELNIQHQLKQPLSLLSQFLLDLKQQNGRAIFFVESEGRRESLQQLFSKAGIRAPEIANLSDFSGSDADIVMLVGALEQGALITSTPPLALISENELFGQKISQRRRRKKSQQISSDTIIRNLAELSEGQPVVHLQHGVGRYQGLQVLDAAGISAEFVTIEYAGSSKLYVPVSSLHLLSRYSGSDQDHAPLHKLGNDSWEKARRKAAEKIRDVAAELLDVYAQRAAHQGYAFAIDQEQYAVFADSFPFEETADQQDAITAVLNDMQTPQPMDRLVCGDVGFGKTEVAMRAAFIAVNDGKQVAILVPTTLLAQQHYENFKDRFANWPVRVEVLSRFISQKQQKAILEDVANGKVDILIGTHKLLQDDIKLHDLGLLIVDEEHRFGVRQKEKIKALRANIDILTLTATPIPRTLNMSMSGMRDLSIIATPPARRLAVKTFVREFETGLLREAVMREILRGGQVYFLHNDVASIEKMASDLAELVPEANIAIAHGQLRERDLEQIMADFYHQRFNLLLCSTIIETGIDVPTANTIIINRADNFGLAQLHQLRGRVGRSHHQAYAYLLTPPPKRLSKDAEKRLEAISSLEDLGAGFALATHDLEIRGAGELLGDEQSGQIETIGFTLYMDMLEEAVTALKEGRQPSLDMMLSQQSEIDLKIPALLPDSYIPDVNLRLSFYKKLASAKDESELDDVQVELIDRFGLLPDAAKNLVKVTEFKQQAQALGIKRIEAGAKGGLIDFAEKTRVAPAYIIGLIQQQSRIFKLEGGQKLRFTIASPDAKDRLALIANMLADFSQHQLEKS</sequence>
<comment type="similarity">
    <text evidence="10 13">In the N-terminal section; belongs to the UvrB family.</text>
</comment>
<dbReference type="EMBL" id="LAHO01000018">
    <property type="protein sequence ID" value="KKO44277.1"/>
    <property type="molecule type" value="Genomic_DNA"/>
</dbReference>
<reference evidence="16 17" key="1">
    <citation type="submission" date="2015-03" db="EMBL/GenBank/DDBJ databases">
        <title>Draft genome sequences of two protease-producing strains of Arsukibacterium isolated from two cold and alkaline environments.</title>
        <authorList>
            <person name="Lylloff J.E."/>
            <person name="Skov L.B."/>
            <person name="Jepsen M."/>
            <person name="Hallin P.F."/>
            <person name="Sorensen S.J."/>
            <person name="Stougaard P."/>
            <person name="Glaring M.A."/>
        </authorList>
    </citation>
    <scope>NUCLEOTIDE SEQUENCE [LARGE SCALE GENOMIC DNA]</scope>
    <source>
        <strain evidence="16 17">GCM72</strain>
    </source>
</reference>
<dbReference type="NCBIfam" id="TIGR00580">
    <property type="entry name" value="mfd"/>
    <property type="match status" value="1"/>
</dbReference>
<dbReference type="Pfam" id="PF03461">
    <property type="entry name" value="TRCF"/>
    <property type="match status" value="1"/>
</dbReference>
<dbReference type="GO" id="GO:0005524">
    <property type="term" value="F:ATP binding"/>
    <property type="evidence" value="ECO:0007669"/>
    <property type="project" value="UniProtKB-UniRule"/>
</dbReference>
<evidence type="ECO:0000256" key="2">
    <source>
        <dbReference type="ARBA" id="ARBA00022490"/>
    </source>
</evidence>
<evidence type="ECO:0000313" key="16">
    <source>
        <dbReference type="EMBL" id="KKO44277.1"/>
    </source>
</evidence>
<dbReference type="Pfam" id="PF17757">
    <property type="entry name" value="UvrB_inter"/>
    <property type="match status" value="1"/>
</dbReference>
<evidence type="ECO:0000256" key="3">
    <source>
        <dbReference type="ARBA" id="ARBA00022741"/>
    </source>
</evidence>
<dbReference type="SMART" id="SM00982">
    <property type="entry name" value="TRCF"/>
    <property type="match status" value="1"/>
</dbReference>
<dbReference type="Pfam" id="PF02559">
    <property type="entry name" value="CarD_TRCF_RID"/>
    <property type="match status" value="1"/>
</dbReference>
<keyword evidence="7 13" id="KW-0067">ATP-binding</keyword>
<dbReference type="SMART" id="SM01058">
    <property type="entry name" value="CarD_TRCF"/>
    <property type="match status" value="1"/>
</dbReference>
<dbReference type="PROSITE" id="PS51194">
    <property type="entry name" value="HELICASE_CTER"/>
    <property type="match status" value="1"/>
</dbReference>
<name>A0A0M2V0C4_9GAMM</name>
<dbReference type="PROSITE" id="PS51192">
    <property type="entry name" value="HELICASE_ATP_BIND_1"/>
    <property type="match status" value="1"/>
</dbReference>
<dbReference type="RefSeq" id="WP_046558867.1">
    <property type="nucleotide sequence ID" value="NZ_LAHO01000018.1"/>
</dbReference>
<dbReference type="SUPFAM" id="SSF52540">
    <property type="entry name" value="P-loop containing nucleoside triphosphate hydrolases"/>
    <property type="match status" value="4"/>
</dbReference>
<evidence type="ECO:0000259" key="15">
    <source>
        <dbReference type="PROSITE" id="PS51194"/>
    </source>
</evidence>
<evidence type="ECO:0000256" key="13">
    <source>
        <dbReference type="HAMAP-Rule" id="MF_00969"/>
    </source>
</evidence>
<evidence type="ECO:0000256" key="5">
    <source>
        <dbReference type="ARBA" id="ARBA00022801"/>
    </source>
</evidence>
<dbReference type="SUPFAM" id="SSF141259">
    <property type="entry name" value="CarD-like"/>
    <property type="match status" value="1"/>
</dbReference>
<dbReference type="NCBIfam" id="NF007966">
    <property type="entry name" value="PRK10689.1"/>
    <property type="match status" value="1"/>
</dbReference>
<dbReference type="SUPFAM" id="SSF143517">
    <property type="entry name" value="TRCF domain-like"/>
    <property type="match status" value="1"/>
</dbReference>
<keyword evidence="4 13" id="KW-0227">DNA damage</keyword>
<dbReference type="InterPro" id="IPR036101">
    <property type="entry name" value="CarD-like/TRCF_RID_sf"/>
</dbReference>
<dbReference type="Gene3D" id="3.40.50.300">
    <property type="entry name" value="P-loop containing nucleotide triphosphate hydrolases"/>
    <property type="match status" value="2"/>
</dbReference>
<dbReference type="GO" id="GO:0003684">
    <property type="term" value="F:damaged DNA binding"/>
    <property type="evidence" value="ECO:0007669"/>
    <property type="project" value="InterPro"/>
</dbReference>
<dbReference type="SMART" id="SM00490">
    <property type="entry name" value="HELICc"/>
    <property type="match status" value="1"/>
</dbReference>
<dbReference type="InterPro" id="IPR014001">
    <property type="entry name" value="Helicase_ATP-bd"/>
</dbReference>
<keyword evidence="5 13" id="KW-0378">Hydrolase</keyword>
<dbReference type="Pfam" id="PF21132">
    <property type="entry name" value="MFD_D3"/>
    <property type="match status" value="1"/>
</dbReference>
<dbReference type="InterPro" id="IPR047112">
    <property type="entry name" value="RecG/Mfd"/>
</dbReference>
<evidence type="ECO:0000256" key="7">
    <source>
        <dbReference type="ARBA" id="ARBA00022840"/>
    </source>
</evidence>
<organism evidence="16 17">
    <name type="scientific">Arsukibacterium ikkense</name>
    <dbReference type="NCBI Taxonomy" id="336831"/>
    <lineage>
        <taxon>Bacteria</taxon>
        <taxon>Pseudomonadati</taxon>
        <taxon>Pseudomonadota</taxon>
        <taxon>Gammaproteobacteria</taxon>
        <taxon>Chromatiales</taxon>
        <taxon>Chromatiaceae</taxon>
        <taxon>Arsukibacterium</taxon>
    </lineage>
</organism>
<dbReference type="AlphaFoldDB" id="A0A0M2V0C4"/>
<evidence type="ECO:0000256" key="4">
    <source>
        <dbReference type="ARBA" id="ARBA00022763"/>
    </source>
</evidence>
<dbReference type="FunFam" id="3.40.50.300:FF:000300">
    <property type="entry name" value="Transcription-repair-coupling factor"/>
    <property type="match status" value="1"/>
</dbReference>
<keyword evidence="6" id="KW-0347">Helicase</keyword>
<protein>
    <recommendedName>
        <fullName evidence="12 13">Transcription-repair-coupling factor</fullName>
        <shortName evidence="13">TRCF</shortName>
        <ecNumber evidence="13">3.6.4.-</ecNumber>
    </recommendedName>
</protein>
<dbReference type="Gene3D" id="3.40.50.11140">
    <property type="match status" value="1"/>
</dbReference>
<dbReference type="STRING" id="336831.WG68_16710"/>
<gene>
    <name evidence="13" type="primary">mfd</name>
    <name evidence="16" type="ORF">WG68_16710</name>
</gene>
<dbReference type="PANTHER" id="PTHR47964">
    <property type="entry name" value="ATP-DEPENDENT DNA HELICASE HOMOLOG RECG, CHLOROPLASTIC"/>
    <property type="match status" value="1"/>
</dbReference>
<dbReference type="GO" id="GO:0016787">
    <property type="term" value="F:hydrolase activity"/>
    <property type="evidence" value="ECO:0007669"/>
    <property type="project" value="UniProtKB-KW"/>
</dbReference>
<dbReference type="OrthoDB" id="9804325at2"/>
<dbReference type="Pfam" id="PF00271">
    <property type="entry name" value="Helicase_C"/>
    <property type="match status" value="1"/>
</dbReference>
<dbReference type="InterPro" id="IPR027417">
    <property type="entry name" value="P-loop_NTPase"/>
</dbReference>
<dbReference type="InterPro" id="IPR003711">
    <property type="entry name" value="CarD-like/TRCF_RID"/>
</dbReference>
<evidence type="ECO:0000256" key="11">
    <source>
        <dbReference type="ARBA" id="ARBA00061399"/>
    </source>
</evidence>
<comment type="subcellular location">
    <subcellularLocation>
        <location evidence="1 13">Cytoplasm</location>
    </subcellularLocation>
</comment>
<dbReference type="Pfam" id="PF00270">
    <property type="entry name" value="DEAD"/>
    <property type="match status" value="1"/>
</dbReference>
<dbReference type="GO" id="GO:0006355">
    <property type="term" value="P:regulation of DNA-templated transcription"/>
    <property type="evidence" value="ECO:0007669"/>
    <property type="project" value="UniProtKB-UniRule"/>
</dbReference>
<evidence type="ECO:0000256" key="6">
    <source>
        <dbReference type="ARBA" id="ARBA00022806"/>
    </source>
</evidence>
<dbReference type="InterPro" id="IPR005118">
    <property type="entry name" value="TRCF_C"/>
</dbReference>
<keyword evidence="3 13" id="KW-0547">Nucleotide-binding</keyword>
<evidence type="ECO:0000256" key="1">
    <source>
        <dbReference type="ARBA" id="ARBA00004496"/>
    </source>
</evidence>
<evidence type="ECO:0000256" key="10">
    <source>
        <dbReference type="ARBA" id="ARBA00061104"/>
    </source>
</evidence>
<dbReference type="InterPro" id="IPR011545">
    <property type="entry name" value="DEAD/DEAH_box_helicase_dom"/>
</dbReference>
<feature type="domain" description="Helicase ATP-binding" evidence="14">
    <location>
        <begin position="624"/>
        <end position="785"/>
    </location>
</feature>
<evidence type="ECO:0000256" key="8">
    <source>
        <dbReference type="ARBA" id="ARBA00023125"/>
    </source>
</evidence>
<dbReference type="SMART" id="SM00487">
    <property type="entry name" value="DEXDc"/>
    <property type="match status" value="1"/>
</dbReference>
<dbReference type="InterPro" id="IPR004576">
    <property type="entry name" value="Mfd"/>
</dbReference>
<evidence type="ECO:0000256" key="12">
    <source>
        <dbReference type="ARBA" id="ARBA00070128"/>
    </source>
</evidence>
<dbReference type="Gene3D" id="3.90.1150.50">
    <property type="entry name" value="Transcription-repair-coupling factor, D7 domain"/>
    <property type="match status" value="1"/>
</dbReference>
<comment type="similarity">
    <text evidence="11 13">In the C-terminal section; belongs to the helicase family. RecG subfamily.</text>
</comment>
<dbReference type="InterPro" id="IPR048635">
    <property type="entry name" value="MFD_D3"/>
</dbReference>
<dbReference type="Gene3D" id="2.40.10.170">
    <property type="match status" value="1"/>
</dbReference>
<dbReference type="GO" id="GO:0000716">
    <property type="term" value="P:transcription-coupled nucleotide-excision repair, DNA damage recognition"/>
    <property type="evidence" value="ECO:0007669"/>
    <property type="project" value="UniProtKB-UniRule"/>
</dbReference>
<dbReference type="PATRIC" id="fig|336831.14.peg.2125"/>
<dbReference type="GO" id="GO:0003678">
    <property type="term" value="F:DNA helicase activity"/>
    <property type="evidence" value="ECO:0007669"/>
    <property type="project" value="TreeGrafter"/>
</dbReference>
<keyword evidence="2 13" id="KW-0963">Cytoplasm</keyword>
<dbReference type="HAMAP" id="MF_00969">
    <property type="entry name" value="TRCF"/>
    <property type="match status" value="1"/>
</dbReference>
<dbReference type="InterPro" id="IPR037235">
    <property type="entry name" value="TRCF-like_C_D7"/>
</dbReference>
<dbReference type="Proteomes" id="UP000034228">
    <property type="component" value="Unassembled WGS sequence"/>
</dbReference>
<keyword evidence="9 13" id="KW-0234">DNA repair</keyword>
<dbReference type="Gene3D" id="3.30.2060.10">
    <property type="entry name" value="Penicillin-binding protein 1b domain"/>
    <property type="match status" value="1"/>
</dbReference>
<dbReference type="InterPro" id="IPR041471">
    <property type="entry name" value="UvrB_inter"/>
</dbReference>
<dbReference type="InterPro" id="IPR001650">
    <property type="entry name" value="Helicase_C-like"/>
</dbReference>
<dbReference type="GO" id="GO:0005737">
    <property type="term" value="C:cytoplasm"/>
    <property type="evidence" value="ECO:0007669"/>
    <property type="project" value="UniProtKB-SubCell"/>
</dbReference>
<evidence type="ECO:0000256" key="9">
    <source>
        <dbReference type="ARBA" id="ARBA00023204"/>
    </source>
</evidence>
<dbReference type="EC" id="3.6.4.-" evidence="13"/>
<feature type="domain" description="Helicase C-terminal" evidence="15">
    <location>
        <begin position="806"/>
        <end position="960"/>
    </location>
</feature>
<proteinExistence type="inferred from homology"/>
<evidence type="ECO:0000259" key="14">
    <source>
        <dbReference type="PROSITE" id="PS51192"/>
    </source>
</evidence>
<evidence type="ECO:0000313" key="17">
    <source>
        <dbReference type="Proteomes" id="UP000034228"/>
    </source>
</evidence>
<comment type="function">
    <text evidence="13">Couples transcription and DNA repair by recognizing RNA polymerase (RNAP) stalled at DNA lesions. Mediates ATP-dependent release of RNAP and its truncated transcript from the DNA, and recruitment of nucleotide excision repair machinery to the damaged site.</text>
</comment>
<accession>A0A0M2V0C4</accession>
<dbReference type="FunFam" id="3.40.50.300:FF:000546">
    <property type="entry name" value="Transcription-repair-coupling factor"/>
    <property type="match status" value="1"/>
</dbReference>
<dbReference type="Gene3D" id="3.40.50.11180">
    <property type="match status" value="1"/>
</dbReference>
<dbReference type="PANTHER" id="PTHR47964:SF1">
    <property type="entry name" value="ATP-DEPENDENT DNA HELICASE HOMOLOG RECG, CHLOROPLASTIC"/>
    <property type="match status" value="1"/>
</dbReference>
<keyword evidence="17" id="KW-1185">Reference proteome</keyword>
<keyword evidence="8 13" id="KW-0238">DNA-binding</keyword>